<organism evidence="2 3">
    <name type="scientific">Sphingobacterium spiritivorum ATCC 33861</name>
    <dbReference type="NCBI Taxonomy" id="525373"/>
    <lineage>
        <taxon>Bacteria</taxon>
        <taxon>Pseudomonadati</taxon>
        <taxon>Bacteroidota</taxon>
        <taxon>Sphingobacteriia</taxon>
        <taxon>Sphingobacteriales</taxon>
        <taxon>Sphingobacteriaceae</taxon>
        <taxon>Sphingobacterium</taxon>
    </lineage>
</organism>
<keyword evidence="1" id="KW-0812">Transmembrane</keyword>
<protein>
    <submittedName>
        <fullName evidence="2">Uncharacterized protein</fullName>
    </submittedName>
</protein>
<feature type="transmembrane region" description="Helical" evidence="1">
    <location>
        <begin position="20"/>
        <end position="47"/>
    </location>
</feature>
<accession>D7VJ53</accession>
<keyword evidence="1" id="KW-1133">Transmembrane helix</keyword>
<evidence type="ECO:0000313" key="2">
    <source>
        <dbReference type="EMBL" id="EFK59188.1"/>
    </source>
</evidence>
<proteinExistence type="predicted"/>
<gene>
    <name evidence="2" type="ORF">HMPREF0766_11022</name>
</gene>
<keyword evidence="1" id="KW-0472">Membrane</keyword>
<dbReference type="Proteomes" id="UP000006258">
    <property type="component" value="Unassembled WGS sequence"/>
</dbReference>
<dbReference type="STRING" id="525373.HMPREF0766_11022"/>
<comment type="caution">
    <text evidence="2">The sequence shown here is derived from an EMBL/GenBank/DDBJ whole genome shotgun (WGS) entry which is preliminary data.</text>
</comment>
<dbReference type="EMBL" id="ACHA02000003">
    <property type="protein sequence ID" value="EFK59188.1"/>
    <property type="molecule type" value="Genomic_DNA"/>
</dbReference>
<sequence length="48" mass="5597">MIPVAKEENSDMWKKAAWDYALFSLFNHIFLRGLHTFAVVFHIFAVAL</sequence>
<evidence type="ECO:0000256" key="1">
    <source>
        <dbReference type="SAM" id="Phobius"/>
    </source>
</evidence>
<dbReference type="HOGENOM" id="CLU_3157941_0_0_10"/>
<name>D7VJ53_SPHSI</name>
<keyword evidence="3" id="KW-1185">Reference proteome</keyword>
<evidence type="ECO:0000313" key="3">
    <source>
        <dbReference type="Proteomes" id="UP000006258"/>
    </source>
</evidence>
<dbReference type="AlphaFoldDB" id="D7VJ53"/>
<reference evidence="2" key="1">
    <citation type="submission" date="2010-07" db="EMBL/GenBank/DDBJ databases">
        <authorList>
            <person name="Muzny D."/>
            <person name="Qin X."/>
            <person name="Buhay C."/>
            <person name="Dugan-Rocha S."/>
            <person name="Ding Y."/>
            <person name="Chen G."/>
            <person name="Hawes A."/>
            <person name="Holder M."/>
            <person name="Jhangiani S."/>
            <person name="Johnson A."/>
            <person name="Khan Z."/>
            <person name="Li Z."/>
            <person name="Liu W."/>
            <person name="Liu X."/>
            <person name="Perez L."/>
            <person name="Shen H."/>
            <person name="Wang Q."/>
            <person name="Watt J."/>
            <person name="Xi L."/>
            <person name="Xin Y."/>
            <person name="Zhou J."/>
            <person name="Deng J."/>
            <person name="Jiang H."/>
            <person name="Liu Y."/>
            <person name="Qu J."/>
            <person name="Song X.-Z."/>
            <person name="Zhang L."/>
            <person name="Villasana D."/>
            <person name="Johnson A."/>
            <person name="Liu J."/>
            <person name="Liyanage D."/>
            <person name="Lorensuhewa L."/>
            <person name="Robinson T."/>
            <person name="Song A."/>
            <person name="Song B.-B."/>
            <person name="Dinh H."/>
            <person name="Thornton R."/>
            <person name="Coyle M."/>
            <person name="Francisco L."/>
            <person name="Jackson L."/>
            <person name="Javaid M."/>
            <person name="Korchina V."/>
            <person name="Kovar C."/>
            <person name="Mata R."/>
            <person name="Mathew T."/>
            <person name="Ngo R."/>
            <person name="Nguyen L."/>
            <person name="Nguyen N."/>
            <person name="Okwuonu G."/>
            <person name="Ongeri F."/>
            <person name="Pham C."/>
            <person name="Simmons D."/>
            <person name="Wilczek-Boney K."/>
            <person name="Hale W."/>
            <person name="Jakkamsetti A."/>
            <person name="Pham P."/>
            <person name="Ruth R."/>
            <person name="San Lucas F."/>
            <person name="Warren J."/>
            <person name="Zhang J."/>
            <person name="Zhao Z."/>
            <person name="Zhou C."/>
            <person name="Zhu D."/>
            <person name="Lee S."/>
            <person name="Bess C."/>
            <person name="Blankenburg K."/>
            <person name="Forbes L."/>
            <person name="Fu Q."/>
            <person name="Gubbala S."/>
            <person name="Hirani K."/>
            <person name="Jayaseelan J.C."/>
            <person name="Lara F."/>
            <person name="Munidasa M."/>
            <person name="Palculict T."/>
            <person name="Patil S."/>
            <person name="Pu L.-L."/>
            <person name="Saada N."/>
            <person name="Tang L."/>
            <person name="Weissenberger G."/>
            <person name="Zhu Y."/>
            <person name="Hemphill L."/>
            <person name="Shang Y."/>
            <person name="Youmans B."/>
            <person name="Ayvaz T."/>
            <person name="Ross M."/>
            <person name="Santibanez J."/>
            <person name="Aqrawi P."/>
            <person name="Gross S."/>
            <person name="Joshi V."/>
            <person name="Fowler G."/>
            <person name="Nazareth L."/>
            <person name="Reid J."/>
            <person name="Worley K."/>
            <person name="Petrosino J."/>
            <person name="Highlander S."/>
            <person name="Gibbs R."/>
        </authorList>
    </citation>
    <scope>NUCLEOTIDE SEQUENCE [LARGE SCALE GENOMIC DNA]</scope>
    <source>
        <strain evidence="2">ATCC 33861</strain>
    </source>
</reference>